<feature type="region of interest" description="Disordered" evidence="1">
    <location>
        <begin position="1198"/>
        <end position="1235"/>
    </location>
</feature>
<comment type="caution">
    <text evidence="2">The sequence shown here is derived from an EMBL/GenBank/DDBJ whole genome shotgun (WGS) entry which is preliminary data.</text>
</comment>
<feature type="compositionally biased region" description="Polar residues" evidence="1">
    <location>
        <begin position="1363"/>
        <end position="1373"/>
    </location>
</feature>
<sequence length="1411" mass="156381">VINCGMSSSGLKLRDTRELLANPDQTDDPRNNIQLAAKAELGAQTKSTSDNQEAPAEPISSMSPSLAMANAEASPSPQEKTAANTEATTAQNTRKDNEPVPKKRRLLEATETLDDAQEAGHQENDILNDPDDILAQACFVVGIDSDFAESVVEEPFPPLQAESNGAPHRLPENYSYVRGVRPPPPGVPFPPRLRHPEEVIISRQIHPAFRPPSNGTYGMEVRPPYNPQYAVHHRVPVSPGESHRYYAVHHFRGRHPYSFPPGSIPPSHRPSVLRPLPPTVPHERPTLIQHSPPGYPYDPQRFPRPIIQMANHPQAVPLPHDTRREPPTSPANSDIRPSNPRHQEISYRRPSPHDLSNPVHYPPEQLSPNSIHHSYQRPGPIPIQPKPLVGSSQPLPDDCRLIQHGASERHIPRESPSIHPPPRCPLPATSPQELSCRNPFELPEPQERQNLLHVKESSIDSKSRDRPERDKSQSSNHSYGNNEQQQIDEKGKEITESAVSIDKFQHRIKSRRPREPPPPCVELIPLGTLSQDKKKIMAENVRKRIHALPQDTSSPKPSVTQGPLRQRNSVSQSESSHSTKHTADPTCSEADQLNKTRSSKIHNDDTVLPTEEDDSNKKNDLMNKIPRRSFKKRWLDKQESSPSKKHEKGQSSLSSEDKTIPLATQEFSKEKKETSSDISDRSKPRSKGSCIKESLLLSKSYSHTATRPIGPGQLHCLHSSSYQCQNRSASEPPTLSPYCSQTSTKRPASLPAATLQSRSYRVNVESQTPGNNSPTQMEIKEPELAKEKDEQDSAFIARLNLVLNDLISVPEATKLQDLTCPVDELLPSLVKRRGANPSDDPNPRQRLRKDFQILVKLCMPPNLIEDWGWDKCTPEEILDELIKVTNNAGVDSIIGNSKQIMNDVPRAFSTPNPSPQPPPPRPPPLLPSSPSHKPLPAPSQGLPSQPLPDIQPSATSSVPPQHHHGLPSHPLPLPSVVSSVPPQHHHVASPLNETYKPNAVTNITPVSPQNPPPSGHSAPVPHHSITPHQALSPKHPISPSAHSSMLPRHPNLSPHGPVPHSPNHPVLSPHHRLSASSQSPVSPYPSSQSSPSAHHPVPVSYHAMPPRHSIVHPPSHPPSSPHLPMPVASGHTPVPHRLPASHSSHYPETWASYHPMPVYTRQVSVSSSQSETTVSPEYIEDEVFSSKAQEPLTNTHISQANPQQYPTQQLTPKEQTHQGTSSTNNHPHQVHAVYPPGAYVRSPPNEVHSQHIPLSVLQYSQQGYNSQMTQQQPTSASHNSHIPSHYPTDPQHPPQVHNSVQYQRSAYPQPYALSYYHPNNHHPPPHPAQPAYRPPYRPNVPHHYPQSIPNHAYRPHIPPRNPVLQNQLRNPTSRGPVRFAPQPPVPLTTSDWNSADGERLEMTNSPIKPSA</sequence>
<accession>A0AAN9A657</accession>
<feature type="compositionally biased region" description="Polar residues" evidence="1">
    <location>
        <begin position="1265"/>
        <end position="1282"/>
    </location>
</feature>
<feature type="region of interest" description="Disordered" evidence="1">
    <location>
        <begin position="903"/>
        <end position="1144"/>
    </location>
</feature>
<feature type="compositionally biased region" description="Basic and acidic residues" evidence="1">
    <location>
        <begin position="453"/>
        <end position="472"/>
    </location>
</feature>
<organism evidence="2 3">
    <name type="scientific">Halocaridina rubra</name>
    <name type="common">Hawaiian red shrimp</name>
    <dbReference type="NCBI Taxonomy" id="373956"/>
    <lineage>
        <taxon>Eukaryota</taxon>
        <taxon>Metazoa</taxon>
        <taxon>Ecdysozoa</taxon>
        <taxon>Arthropoda</taxon>
        <taxon>Crustacea</taxon>
        <taxon>Multicrustacea</taxon>
        <taxon>Malacostraca</taxon>
        <taxon>Eumalacostraca</taxon>
        <taxon>Eucarida</taxon>
        <taxon>Decapoda</taxon>
        <taxon>Pleocyemata</taxon>
        <taxon>Caridea</taxon>
        <taxon>Atyoidea</taxon>
        <taxon>Atyidae</taxon>
        <taxon>Halocaridina</taxon>
    </lineage>
</organism>
<protein>
    <submittedName>
        <fullName evidence="2">Uncharacterized protein</fullName>
    </submittedName>
</protein>
<gene>
    <name evidence="2" type="ORF">SK128_026758</name>
</gene>
<feature type="region of interest" description="Disordered" evidence="1">
    <location>
        <begin position="316"/>
        <end position="488"/>
    </location>
</feature>
<keyword evidence="3" id="KW-1185">Reference proteome</keyword>
<feature type="compositionally biased region" description="Polar residues" evidence="1">
    <location>
        <begin position="724"/>
        <end position="746"/>
    </location>
</feature>
<feature type="compositionally biased region" description="Polar residues" evidence="1">
    <location>
        <begin position="550"/>
        <end position="576"/>
    </location>
</feature>
<feature type="region of interest" description="Disordered" evidence="1">
    <location>
        <begin position="505"/>
        <end position="526"/>
    </location>
</feature>
<dbReference type="Proteomes" id="UP001381693">
    <property type="component" value="Unassembled WGS sequence"/>
</dbReference>
<feature type="compositionally biased region" description="Polar residues" evidence="1">
    <location>
        <begin position="473"/>
        <end position="485"/>
    </location>
</feature>
<evidence type="ECO:0000313" key="2">
    <source>
        <dbReference type="EMBL" id="KAK7073780.1"/>
    </source>
</evidence>
<feature type="compositionally biased region" description="Polar residues" evidence="1">
    <location>
        <begin position="1198"/>
        <end position="1227"/>
    </location>
</feature>
<feature type="compositionally biased region" description="Pro residues" evidence="1">
    <location>
        <begin position="912"/>
        <end position="937"/>
    </location>
</feature>
<proteinExistence type="predicted"/>
<feature type="compositionally biased region" description="Basic and acidic residues" evidence="1">
    <location>
        <begin position="667"/>
        <end position="683"/>
    </location>
</feature>
<name>A0AAN9A657_HALRR</name>
<reference evidence="2 3" key="1">
    <citation type="submission" date="2023-11" db="EMBL/GenBank/DDBJ databases">
        <title>Halocaridina rubra genome assembly.</title>
        <authorList>
            <person name="Smith C."/>
        </authorList>
    </citation>
    <scope>NUCLEOTIDE SEQUENCE [LARGE SCALE GENOMIC DNA]</scope>
    <source>
        <strain evidence="2">EP-1</strain>
        <tissue evidence="2">Whole</tissue>
    </source>
</reference>
<feature type="region of interest" description="Disordered" evidence="1">
    <location>
        <begin position="545"/>
        <end position="691"/>
    </location>
</feature>
<feature type="region of interest" description="Disordered" evidence="1">
    <location>
        <begin position="1360"/>
        <end position="1411"/>
    </location>
</feature>
<dbReference type="EMBL" id="JAXCGZ010012120">
    <property type="protein sequence ID" value="KAK7073780.1"/>
    <property type="molecule type" value="Genomic_DNA"/>
</dbReference>
<feature type="compositionally biased region" description="Low complexity" evidence="1">
    <location>
        <begin position="78"/>
        <end position="92"/>
    </location>
</feature>
<feature type="compositionally biased region" description="Basic and acidic residues" evidence="1">
    <location>
        <begin position="397"/>
        <end position="413"/>
    </location>
</feature>
<feature type="region of interest" description="Disordered" evidence="1">
    <location>
        <begin position="1265"/>
        <end position="1297"/>
    </location>
</feature>
<feature type="compositionally biased region" description="Low complexity" evidence="1">
    <location>
        <begin position="1074"/>
        <end position="1113"/>
    </location>
</feature>
<evidence type="ECO:0000256" key="1">
    <source>
        <dbReference type="SAM" id="MobiDB-lite"/>
    </source>
</evidence>
<feature type="region of interest" description="Disordered" evidence="1">
    <location>
        <begin position="20"/>
        <end position="104"/>
    </location>
</feature>
<evidence type="ECO:0000313" key="3">
    <source>
        <dbReference type="Proteomes" id="UP001381693"/>
    </source>
</evidence>
<feature type="region of interest" description="Disordered" evidence="1">
    <location>
        <begin position="724"/>
        <end position="755"/>
    </location>
</feature>
<feature type="compositionally biased region" description="Basic and acidic residues" evidence="1">
    <location>
        <begin position="633"/>
        <end position="644"/>
    </location>
</feature>
<feature type="compositionally biased region" description="Polar residues" evidence="1">
    <location>
        <begin position="1402"/>
        <end position="1411"/>
    </location>
</feature>
<feature type="compositionally biased region" description="Pro residues" evidence="1">
    <location>
        <begin position="1114"/>
        <end position="1124"/>
    </location>
</feature>
<feature type="non-terminal residue" evidence="2">
    <location>
        <position position="1"/>
    </location>
</feature>